<evidence type="ECO:0000259" key="1">
    <source>
        <dbReference type="PROSITE" id="PS51186"/>
    </source>
</evidence>
<dbReference type="AlphaFoldDB" id="A0A385TIM0"/>
<gene>
    <name evidence="2" type="ORF">D5F53_04020</name>
</gene>
<dbReference type="EMBL" id="CP032412">
    <property type="protein sequence ID" value="AYB42494.1"/>
    <property type="molecule type" value="Genomic_DNA"/>
</dbReference>
<proteinExistence type="predicted"/>
<name>A0A385TIM0_PAELA</name>
<accession>A0A385TIM0</accession>
<dbReference type="RefSeq" id="WP_119846625.1">
    <property type="nucleotide sequence ID" value="NZ_CP032412.1"/>
</dbReference>
<sequence length="135" mass="14845">MNMNLTEEVPQLKEYIDLRFDAGLPEIEESIAETALNRSLLSVLVRDGNDRLIGMGRVIGDGALYFQLVDVMAAASYRDQGLEETIVSELLARLKKIAPSGAEVTVITDVPGIKLYQHAGFKLLYPERYGMAGSV</sequence>
<keyword evidence="3" id="KW-1185">Reference proteome</keyword>
<dbReference type="SUPFAM" id="SSF55729">
    <property type="entry name" value="Acyl-CoA N-acyltransferases (Nat)"/>
    <property type="match status" value="1"/>
</dbReference>
<evidence type="ECO:0000313" key="3">
    <source>
        <dbReference type="Proteomes" id="UP000266552"/>
    </source>
</evidence>
<feature type="domain" description="N-acetyltransferase" evidence="1">
    <location>
        <begin position="3"/>
        <end position="135"/>
    </location>
</feature>
<dbReference type="KEGG" id="plw:D5F53_04020"/>
<protein>
    <submittedName>
        <fullName evidence="2">N-acetyltransferase</fullName>
    </submittedName>
</protein>
<dbReference type="Proteomes" id="UP000266552">
    <property type="component" value="Chromosome"/>
</dbReference>
<keyword evidence="2" id="KW-0808">Transferase</keyword>
<organism evidence="2 3">
    <name type="scientific">Paenibacillus lautus</name>
    <name type="common">Bacillus lautus</name>
    <dbReference type="NCBI Taxonomy" id="1401"/>
    <lineage>
        <taxon>Bacteria</taxon>
        <taxon>Bacillati</taxon>
        <taxon>Bacillota</taxon>
        <taxon>Bacilli</taxon>
        <taxon>Bacillales</taxon>
        <taxon>Paenibacillaceae</taxon>
        <taxon>Paenibacillus</taxon>
    </lineage>
</organism>
<dbReference type="GO" id="GO:0016747">
    <property type="term" value="F:acyltransferase activity, transferring groups other than amino-acyl groups"/>
    <property type="evidence" value="ECO:0007669"/>
    <property type="project" value="InterPro"/>
</dbReference>
<dbReference type="InterPro" id="IPR016181">
    <property type="entry name" value="Acyl_CoA_acyltransferase"/>
</dbReference>
<dbReference type="InterPro" id="IPR000182">
    <property type="entry name" value="GNAT_dom"/>
</dbReference>
<evidence type="ECO:0000313" key="2">
    <source>
        <dbReference type="EMBL" id="AYB42494.1"/>
    </source>
</evidence>
<dbReference type="Pfam" id="PF13673">
    <property type="entry name" value="Acetyltransf_10"/>
    <property type="match status" value="1"/>
</dbReference>
<dbReference type="PROSITE" id="PS51186">
    <property type="entry name" value="GNAT"/>
    <property type="match status" value="1"/>
</dbReference>
<reference evidence="2 3" key="1">
    <citation type="submission" date="2018-09" db="EMBL/GenBank/DDBJ databases">
        <title>Genome Sequence of Paenibacillus lautus Strain E7593-69, Azo Dye-Degrading Bacteria, Isolated from Commercial Tattoo Inks.</title>
        <authorList>
            <person name="Nho S.W."/>
            <person name="Kim S.-J."/>
            <person name="Kweon O."/>
            <person name="Cerniglia C.E."/>
        </authorList>
    </citation>
    <scope>NUCLEOTIDE SEQUENCE [LARGE SCALE GENOMIC DNA]</scope>
    <source>
        <strain evidence="2 3">E7593-69</strain>
    </source>
</reference>
<dbReference type="Gene3D" id="3.40.630.30">
    <property type="match status" value="1"/>
</dbReference>